<comment type="caution">
    <text evidence="3">The sequence shown here is derived from an EMBL/GenBank/DDBJ whole genome shotgun (WGS) entry which is preliminary data.</text>
</comment>
<protein>
    <submittedName>
        <fullName evidence="3">Uncharacterized protein</fullName>
    </submittedName>
</protein>
<keyword evidence="4" id="KW-1185">Reference proteome</keyword>
<proteinExistence type="predicted"/>
<feature type="chain" id="PRO_5042831646" evidence="2">
    <location>
        <begin position="22"/>
        <end position="70"/>
    </location>
</feature>
<gene>
    <name evidence="3" type="ORF">R5R35_001959</name>
</gene>
<accession>A0AAN9ZFJ4</accession>
<sequence length="70" mass="7008">MLLRVIALAVCAAVATVDVCAAPSDGAAEATADAASPVAPWVVLLKPDREDGDPLLRENAGATDPGPGQR</sequence>
<name>A0AAN9ZFJ4_9ORTH</name>
<organism evidence="3 4">
    <name type="scientific">Gryllus longicercus</name>
    <dbReference type="NCBI Taxonomy" id="2509291"/>
    <lineage>
        <taxon>Eukaryota</taxon>
        <taxon>Metazoa</taxon>
        <taxon>Ecdysozoa</taxon>
        <taxon>Arthropoda</taxon>
        <taxon>Hexapoda</taxon>
        <taxon>Insecta</taxon>
        <taxon>Pterygota</taxon>
        <taxon>Neoptera</taxon>
        <taxon>Polyneoptera</taxon>
        <taxon>Orthoptera</taxon>
        <taxon>Ensifera</taxon>
        <taxon>Gryllidea</taxon>
        <taxon>Grylloidea</taxon>
        <taxon>Gryllidae</taxon>
        <taxon>Gryllinae</taxon>
        <taxon>Gryllus</taxon>
    </lineage>
</organism>
<evidence type="ECO:0000313" key="3">
    <source>
        <dbReference type="EMBL" id="KAK7872622.1"/>
    </source>
</evidence>
<reference evidence="3 4" key="1">
    <citation type="submission" date="2024-03" db="EMBL/GenBank/DDBJ databases">
        <title>The genome assembly and annotation of the cricket Gryllus longicercus Weissman &amp; Gray.</title>
        <authorList>
            <person name="Szrajer S."/>
            <person name="Gray D."/>
            <person name="Ylla G."/>
        </authorList>
    </citation>
    <scope>NUCLEOTIDE SEQUENCE [LARGE SCALE GENOMIC DNA]</scope>
    <source>
        <strain evidence="3">DAG 2021-001</strain>
        <tissue evidence="3">Whole body minus gut</tissue>
    </source>
</reference>
<evidence type="ECO:0000256" key="1">
    <source>
        <dbReference type="SAM" id="MobiDB-lite"/>
    </source>
</evidence>
<dbReference type="AlphaFoldDB" id="A0AAN9ZFJ4"/>
<evidence type="ECO:0000313" key="4">
    <source>
        <dbReference type="Proteomes" id="UP001378592"/>
    </source>
</evidence>
<evidence type="ECO:0000256" key="2">
    <source>
        <dbReference type="SAM" id="SignalP"/>
    </source>
</evidence>
<feature type="region of interest" description="Disordered" evidence="1">
    <location>
        <begin position="49"/>
        <end position="70"/>
    </location>
</feature>
<feature type="signal peptide" evidence="2">
    <location>
        <begin position="1"/>
        <end position="21"/>
    </location>
</feature>
<keyword evidence="2" id="KW-0732">Signal</keyword>
<dbReference type="EMBL" id="JAZDUA010000022">
    <property type="protein sequence ID" value="KAK7872622.1"/>
    <property type="molecule type" value="Genomic_DNA"/>
</dbReference>
<dbReference type="Proteomes" id="UP001378592">
    <property type="component" value="Unassembled WGS sequence"/>
</dbReference>